<dbReference type="GeneID" id="103368592"/>
<accession>A0A9Y4NDI3</accession>
<proteinExistence type="predicted"/>
<dbReference type="RefSeq" id="XP_008295261.1">
    <property type="nucleotide sequence ID" value="XM_008297039.1"/>
</dbReference>
<dbReference type="Proteomes" id="UP000694891">
    <property type="component" value="Unplaced"/>
</dbReference>
<sequence length="219" mass="25145">MRETFQYRQKILHDPQHSADVLQMFPRFLDTKGLILQDFSMMFGEEAASKFLQKWNSSFKDKVIQEAKNLKETSLLKRHLASALNEGSETGRKRPKKISVEEAADHLVKFQKSCQSLEDHLMTTKGGSQPYLLATGTSKAQVFNFYIVLDKKLVPCQSCTSLGAFDELFKSHFVFSVKYDDSLSSLYTFLQTTVYNIDIGRSEETPRVKELRARLLNKQ</sequence>
<organism evidence="1 2">
    <name type="scientific">Stegastes partitus</name>
    <name type="common">bicolor damselfish</name>
    <dbReference type="NCBI Taxonomy" id="144197"/>
    <lineage>
        <taxon>Eukaryota</taxon>
        <taxon>Metazoa</taxon>
        <taxon>Chordata</taxon>
        <taxon>Craniata</taxon>
        <taxon>Vertebrata</taxon>
        <taxon>Euteleostomi</taxon>
        <taxon>Actinopterygii</taxon>
        <taxon>Neopterygii</taxon>
        <taxon>Teleostei</taxon>
        <taxon>Neoteleostei</taxon>
        <taxon>Acanthomorphata</taxon>
        <taxon>Ovalentaria</taxon>
        <taxon>Pomacentridae</taxon>
        <taxon>Stegastes</taxon>
    </lineage>
</organism>
<dbReference type="PANTHER" id="PTHR31025">
    <property type="entry name" value="SI:CH211-196P9.1-RELATED"/>
    <property type="match status" value="1"/>
</dbReference>
<evidence type="ECO:0000313" key="2">
    <source>
        <dbReference type="RefSeq" id="XP_008295261.1"/>
    </source>
</evidence>
<keyword evidence="1" id="KW-1185">Reference proteome</keyword>
<dbReference type="AlphaFoldDB" id="A0A9Y4NDI3"/>
<evidence type="ECO:0000313" key="1">
    <source>
        <dbReference type="Proteomes" id="UP000694891"/>
    </source>
</evidence>
<name>A0A9Y4NDI3_9TELE</name>
<protein>
    <submittedName>
        <fullName evidence="2">Uncharacterized protein LOC103368592</fullName>
    </submittedName>
</protein>
<dbReference type="PANTHER" id="PTHR31025:SF29">
    <property type="entry name" value="SI:CH211-196P9.1"/>
    <property type="match status" value="1"/>
</dbReference>
<gene>
    <name evidence="2" type="primary">LOC103368592</name>
</gene>
<reference evidence="2" key="1">
    <citation type="submission" date="2025-08" db="UniProtKB">
        <authorList>
            <consortium name="RefSeq"/>
        </authorList>
    </citation>
    <scope>IDENTIFICATION</scope>
</reference>